<organism evidence="1 2">
    <name type="scientific">Gordonia lacunae</name>
    <dbReference type="NCBI Taxonomy" id="417102"/>
    <lineage>
        <taxon>Bacteria</taxon>
        <taxon>Bacillati</taxon>
        <taxon>Actinomycetota</taxon>
        <taxon>Actinomycetes</taxon>
        <taxon>Mycobacteriales</taxon>
        <taxon>Gordoniaceae</taxon>
        <taxon>Gordonia</taxon>
    </lineage>
</organism>
<evidence type="ECO:0000313" key="1">
    <source>
        <dbReference type="EMBL" id="OUC77530.1"/>
    </source>
</evidence>
<proteinExistence type="predicted"/>
<dbReference type="AlphaFoldDB" id="A0A243Q8Y4"/>
<reference evidence="1 2" key="1">
    <citation type="submission" date="2017-05" db="EMBL/GenBank/DDBJ databases">
        <title>Biotechnological potential of actinobacteria isolated from South African environments.</title>
        <authorList>
            <person name="Le Roes-Hill M."/>
            <person name="Prins A."/>
            <person name="Durrell K.A."/>
        </authorList>
    </citation>
    <scope>NUCLEOTIDE SEQUENCE [LARGE SCALE GENOMIC DNA]</scope>
    <source>
        <strain evidence="1">BS2</strain>
    </source>
</reference>
<dbReference type="STRING" id="417102.CA982_17185"/>
<gene>
    <name evidence="1" type="ORF">CA982_17185</name>
</gene>
<accession>A0A243Q8Y4</accession>
<dbReference type="EMBL" id="NGFO01000020">
    <property type="protein sequence ID" value="OUC77530.1"/>
    <property type="molecule type" value="Genomic_DNA"/>
</dbReference>
<sequence>MSEVLRRHTVRAIPSGWVVASLTGSAVVCRTYDELVGSVAERSGLSPEHVRFRGLAAHAH</sequence>
<name>A0A243Q8Y4_9ACTN</name>
<comment type="caution">
    <text evidence="1">The sequence shown here is derived from an EMBL/GenBank/DDBJ whole genome shotgun (WGS) entry which is preliminary data.</text>
</comment>
<dbReference type="Proteomes" id="UP000194632">
    <property type="component" value="Unassembled WGS sequence"/>
</dbReference>
<dbReference type="OrthoDB" id="4380718at2"/>
<keyword evidence="2" id="KW-1185">Reference proteome</keyword>
<protein>
    <submittedName>
        <fullName evidence="1">Uncharacterized protein</fullName>
    </submittedName>
</protein>
<evidence type="ECO:0000313" key="2">
    <source>
        <dbReference type="Proteomes" id="UP000194632"/>
    </source>
</evidence>